<evidence type="ECO:0000313" key="2">
    <source>
        <dbReference type="EMBL" id="CAK7931499.1"/>
    </source>
</evidence>
<reference evidence="2" key="1">
    <citation type="submission" date="2024-01" db="EMBL/GenBank/DDBJ databases">
        <authorList>
            <person name="Webb A."/>
        </authorList>
    </citation>
    <scope>NUCLEOTIDE SEQUENCE</scope>
    <source>
        <strain evidence="2">Pm1</strain>
    </source>
</reference>
<dbReference type="EMBL" id="CAKLBY020000175">
    <property type="protein sequence ID" value="CAK7931499.1"/>
    <property type="molecule type" value="Genomic_DNA"/>
</dbReference>
<dbReference type="AlphaFoldDB" id="A0AAV1UEH8"/>
<sequence>MSKKKRLKTDRVKKEEPGSLRQDRGMKAIVKPIKPVEDALDMKIEGWQLDQLAQGFQWKALKNLLLSDPVLRILNPKLMGEIQGLISRSKVAANAVEGISAIIQLQRDAGANPRIKQLPRLPMSRGGIIPDRHKYASAESEMESDDSVGIQRMSLGPSGGTHLRDRVESVKLNSLSKATGAKEQMTTTTQGLLQTYLDEAMELFHQDQQ</sequence>
<name>A0AAV1UEH8_9STRA</name>
<gene>
    <name evidence="2" type="ORF">PM001_LOCUS16649</name>
</gene>
<dbReference type="Proteomes" id="UP001162060">
    <property type="component" value="Unassembled WGS sequence"/>
</dbReference>
<feature type="compositionally biased region" description="Basic and acidic residues" evidence="1">
    <location>
        <begin position="9"/>
        <end position="24"/>
    </location>
</feature>
<protein>
    <submittedName>
        <fullName evidence="2">Uncharacterized protein</fullName>
    </submittedName>
</protein>
<organism evidence="2 3">
    <name type="scientific">Peronospora matthiolae</name>
    <dbReference type="NCBI Taxonomy" id="2874970"/>
    <lineage>
        <taxon>Eukaryota</taxon>
        <taxon>Sar</taxon>
        <taxon>Stramenopiles</taxon>
        <taxon>Oomycota</taxon>
        <taxon>Peronosporomycetes</taxon>
        <taxon>Peronosporales</taxon>
        <taxon>Peronosporaceae</taxon>
        <taxon>Peronospora</taxon>
    </lineage>
</organism>
<evidence type="ECO:0000256" key="1">
    <source>
        <dbReference type="SAM" id="MobiDB-lite"/>
    </source>
</evidence>
<feature type="region of interest" description="Disordered" evidence="1">
    <location>
        <begin position="1"/>
        <end position="24"/>
    </location>
</feature>
<comment type="caution">
    <text evidence="2">The sequence shown here is derived from an EMBL/GenBank/DDBJ whole genome shotgun (WGS) entry which is preliminary data.</text>
</comment>
<evidence type="ECO:0000313" key="3">
    <source>
        <dbReference type="Proteomes" id="UP001162060"/>
    </source>
</evidence>
<proteinExistence type="predicted"/>
<accession>A0AAV1UEH8</accession>